<protein>
    <submittedName>
        <fullName evidence="6">Related to RTA1 domain protein</fullName>
    </submittedName>
</protein>
<feature type="transmembrane region" description="Helical" evidence="5">
    <location>
        <begin position="217"/>
        <end position="237"/>
    </location>
</feature>
<sequence length="303" mass="34771">MNDNLILRRELLPYKGDFYLWSYVPSIPAAVIFIIVFLVLSMVHTWKMVQNRLWFCIPFVVGGYLEVIGFIGRAMANKATDQLGPYIIQSVFLLIPPSLFAASIYMTLGRIMRGLGPKAESYSIIRVKWLTTLFVMGDVFSFLVQSSGAGMMAAGDDPKMGENIVIGGLVIQILFFGLFVFAAVIFHLRYRRNGKGWRAVVTSNTENVFEWERMLMMLYATSALILIRCFFRIIEYVLGSDAYPLKNEWTLYIFDSLLMAITMAIFYVWYPSRIQDFQELRNRESADLAYVTAEAHLNREREG</sequence>
<reference evidence="7" key="1">
    <citation type="journal article" date="2016" name="Genome Biol. Evol.">
        <title>Comparative 'omics' of the Fusarium fujikuroi species complex highlights differences in genetic potential and metabolite synthesis.</title>
        <authorList>
            <person name="Niehaus E.-M."/>
            <person name="Muensterkoetter M."/>
            <person name="Proctor R.H."/>
            <person name="Brown D.W."/>
            <person name="Sharon A."/>
            <person name="Idan Y."/>
            <person name="Oren-Young L."/>
            <person name="Sieber C.M."/>
            <person name="Novak O."/>
            <person name="Pencik A."/>
            <person name="Tarkowska D."/>
            <person name="Hromadova K."/>
            <person name="Freeman S."/>
            <person name="Maymon M."/>
            <person name="Elazar M."/>
            <person name="Youssef S.A."/>
            <person name="El-Shabrawy E.S.M."/>
            <person name="Shalaby A.B.A."/>
            <person name="Houterman P."/>
            <person name="Brock N.L."/>
            <person name="Burkhardt I."/>
            <person name="Tsavkelova E.A."/>
            <person name="Dickschat J.S."/>
            <person name="Galuszka P."/>
            <person name="Gueldener U."/>
            <person name="Tudzynski B."/>
        </authorList>
    </citation>
    <scope>NUCLEOTIDE SEQUENCE [LARGE SCALE GENOMIC DNA]</scope>
    <source>
        <strain evidence="7">MRC7560</strain>
    </source>
</reference>
<evidence type="ECO:0000313" key="6">
    <source>
        <dbReference type="EMBL" id="CVL07244.1"/>
    </source>
</evidence>
<comment type="subcellular location">
    <subcellularLocation>
        <location evidence="1">Membrane</location>
        <topology evidence="1">Multi-pass membrane protein</topology>
    </subcellularLocation>
</comment>
<evidence type="ECO:0000313" key="7">
    <source>
        <dbReference type="Proteomes" id="UP000184255"/>
    </source>
</evidence>
<feature type="transmembrane region" description="Helical" evidence="5">
    <location>
        <begin position="86"/>
        <end position="108"/>
    </location>
</feature>
<dbReference type="GO" id="GO:0016020">
    <property type="term" value="C:membrane"/>
    <property type="evidence" value="ECO:0007669"/>
    <property type="project" value="UniProtKB-SubCell"/>
</dbReference>
<dbReference type="InterPro" id="IPR007568">
    <property type="entry name" value="RTA1"/>
</dbReference>
<evidence type="ECO:0000256" key="1">
    <source>
        <dbReference type="ARBA" id="ARBA00004141"/>
    </source>
</evidence>
<organism evidence="6 7">
    <name type="scientific">Fusarium mangiferae</name>
    <name type="common">Mango malformation disease fungus</name>
    <dbReference type="NCBI Taxonomy" id="192010"/>
    <lineage>
        <taxon>Eukaryota</taxon>
        <taxon>Fungi</taxon>
        <taxon>Dikarya</taxon>
        <taxon>Ascomycota</taxon>
        <taxon>Pezizomycotina</taxon>
        <taxon>Sordariomycetes</taxon>
        <taxon>Hypocreomycetidae</taxon>
        <taxon>Hypocreales</taxon>
        <taxon>Nectriaceae</taxon>
        <taxon>Fusarium</taxon>
        <taxon>Fusarium fujikuroi species complex</taxon>
    </lineage>
</organism>
<keyword evidence="7" id="KW-1185">Reference proteome</keyword>
<evidence type="ECO:0000256" key="4">
    <source>
        <dbReference type="ARBA" id="ARBA00023136"/>
    </source>
</evidence>
<dbReference type="VEuPathDB" id="FungiDB:FMAN_15350"/>
<feature type="transmembrane region" description="Helical" evidence="5">
    <location>
        <begin position="129"/>
        <end position="152"/>
    </location>
</feature>
<keyword evidence="3 5" id="KW-1133">Transmembrane helix</keyword>
<feature type="transmembrane region" description="Helical" evidence="5">
    <location>
        <begin position="249"/>
        <end position="270"/>
    </location>
</feature>
<dbReference type="Pfam" id="PF04479">
    <property type="entry name" value="RTA1"/>
    <property type="match status" value="1"/>
</dbReference>
<feature type="transmembrane region" description="Helical" evidence="5">
    <location>
        <begin position="20"/>
        <end position="41"/>
    </location>
</feature>
<evidence type="ECO:0000256" key="3">
    <source>
        <dbReference type="ARBA" id="ARBA00022989"/>
    </source>
</evidence>
<dbReference type="AlphaFoldDB" id="A0A1L7U955"/>
<proteinExistence type="predicted"/>
<feature type="transmembrane region" description="Helical" evidence="5">
    <location>
        <begin position="53"/>
        <end position="74"/>
    </location>
</feature>
<keyword evidence="4 5" id="KW-0472">Membrane</keyword>
<dbReference type="Proteomes" id="UP000184255">
    <property type="component" value="Unassembled WGS sequence"/>
</dbReference>
<evidence type="ECO:0000256" key="5">
    <source>
        <dbReference type="SAM" id="Phobius"/>
    </source>
</evidence>
<feature type="transmembrane region" description="Helical" evidence="5">
    <location>
        <begin position="164"/>
        <end position="188"/>
    </location>
</feature>
<accession>A0A1L7U955</accession>
<name>A0A1L7U955_FUSMA</name>
<dbReference type="PANTHER" id="PTHR31465:SF1">
    <property type="entry name" value="PROTEIN RTA1-RELATED"/>
    <property type="match status" value="1"/>
</dbReference>
<comment type="caution">
    <text evidence="6">The sequence shown here is derived from an EMBL/GenBank/DDBJ whole genome shotgun (WGS) entry which is preliminary data.</text>
</comment>
<dbReference type="GeneID" id="65094591"/>
<keyword evidence="2 5" id="KW-0812">Transmembrane</keyword>
<dbReference type="EMBL" id="FCQH01000019">
    <property type="protein sequence ID" value="CVL07244.1"/>
    <property type="molecule type" value="Genomic_DNA"/>
</dbReference>
<dbReference type="RefSeq" id="XP_041690375.1">
    <property type="nucleotide sequence ID" value="XM_041824946.1"/>
</dbReference>
<gene>
    <name evidence="6" type="ORF">FMAN_15350</name>
</gene>
<dbReference type="PANTHER" id="PTHR31465">
    <property type="entry name" value="PROTEIN RTA1-RELATED"/>
    <property type="match status" value="1"/>
</dbReference>
<evidence type="ECO:0000256" key="2">
    <source>
        <dbReference type="ARBA" id="ARBA00022692"/>
    </source>
</evidence>